<evidence type="ECO:0000256" key="2">
    <source>
        <dbReference type="ARBA" id="ARBA00011006"/>
    </source>
</evidence>
<comment type="similarity">
    <text evidence="2">Belongs to the UPF0410 family.</text>
</comment>
<reference evidence="8 9" key="1">
    <citation type="journal article" date="2021" name="Int. J. Syst. Evol. Microbiol.">
        <title>Amazonocrinis nigriterrae gen. nov., sp. nov., Atlanticothrix silvestris gen. nov., sp. nov. and Dendronalium phyllosphericum gen. nov., sp. nov., nostocacean cyanobacteria from Brazilian environments.</title>
        <authorList>
            <person name="Alvarenga D.O."/>
            <person name="Andreote A.P.D."/>
            <person name="Branco L.H.Z."/>
            <person name="Delbaje E."/>
            <person name="Cruz R.B."/>
            <person name="Varani A.M."/>
            <person name="Fiore M.F."/>
        </authorList>
    </citation>
    <scope>NUCLEOTIDE SEQUENCE [LARGE SCALE GENOMIC DNA]</scope>
    <source>
        <strain evidence="8 9">CENA357</strain>
    </source>
</reference>
<keyword evidence="6 7" id="KW-0472">Membrane</keyword>
<dbReference type="PANTHER" id="PTHR33884:SF3">
    <property type="entry name" value="UPF0410 PROTEIN YMGE"/>
    <property type="match status" value="1"/>
</dbReference>
<keyword evidence="9" id="KW-1185">Reference proteome</keyword>
<keyword evidence="4 7" id="KW-0812">Transmembrane</keyword>
<keyword evidence="3" id="KW-1003">Cell membrane</keyword>
<dbReference type="AlphaFoldDB" id="A0A8J7L039"/>
<feature type="transmembrane region" description="Helical" evidence="7">
    <location>
        <begin position="29"/>
        <end position="50"/>
    </location>
</feature>
<evidence type="ECO:0000256" key="4">
    <source>
        <dbReference type="ARBA" id="ARBA00022692"/>
    </source>
</evidence>
<keyword evidence="5 7" id="KW-1133">Transmembrane helix</keyword>
<gene>
    <name evidence="8" type="ORF">I8751_05455</name>
</gene>
<dbReference type="RefSeq" id="WP_214438142.1">
    <property type="nucleotide sequence ID" value="NZ_JAECZB010000007.1"/>
</dbReference>
<evidence type="ECO:0000313" key="9">
    <source>
        <dbReference type="Proteomes" id="UP000599391"/>
    </source>
</evidence>
<evidence type="ECO:0000256" key="7">
    <source>
        <dbReference type="SAM" id="Phobius"/>
    </source>
</evidence>
<sequence>MNIIAWIILGLLAGAIGKAIYPGRQGGGILSTMILGIIGAFLGGSLFTLLQTGTLQLTAASLSIGGLVVAVIGAMVAIFLWGLLSRSSNA</sequence>
<comment type="caution">
    <text evidence="8">The sequence shown here is derived from an EMBL/GenBank/DDBJ whole genome shotgun (WGS) entry which is preliminary data.</text>
</comment>
<accession>A0A8J7L039</accession>
<dbReference type="Proteomes" id="UP000599391">
    <property type="component" value="Unassembled WGS sequence"/>
</dbReference>
<evidence type="ECO:0000256" key="3">
    <source>
        <dbReference type="ARBA" id="ARBA00022475"/>
    </source>
</evidence>
<dbReference type="Pfam" id="PF04226">
    <property type="entry name" value="Transgly_assoc"/>
    <property type="match status" value="1"/>
</dbReference>
<evidence type="ECO:0000256" key="5">
    <source>
        <dbReference type="ARBA" id="ARBA00022989"/>
    </source>
</evidence>
<feature type="transmembrane region" description="Helical" evidence="7">
    <location>
        <begin position="62"/>
        <end position="84"/>
    </location>
</feature>
<organism evidence="8 9">
    <name type="scientific">Atlanticothrix silvestris CENA357</name>
    <dbReference type="NCBI Taxonomy" id="1725252"/>
    <lineage>
        <taxon>Bacteria</taxon>
        <taxon>Bacillati</taxon>
        <taxon>Cyanobacteriota</taxon>
        <taxon>Cyanophyceae</taxon>
        <taxon>Nostocales</taxon>
        <taxon>Nodulariaceae</taxon>
        <taxon>Atlanticothrix</taxon>
        <taxon>Atlanticothrix silvestris</taxon>
    </lineage>
</organism>
<evidence type="ECO:0000313" key="8">
    <source>
        <dbReference type="EMBL" id="MBH8551831.1"/>
    </source>
</evidence>
<dbReference type="GO" id="GO:0005886">
    <property type="term" value="C:plasma membrane"/>
    <property type="evidence" value="ECO:0007669"/>
    <property type="project" value="UniProtKB-SubCell"/>
</dbReference>
<evidence type="ECO:0000256" key="6">
    <source>
        <dbReference type="ARBA" id="ARBA00023136"/>
    </source>
</evidence>
<comment type="subcellular location">
    <subcellularLocation>
        <location evidence="1">Cell membrane</location>
        <topology evidence="1">Multi-pass membrane protein</topology>
    </subcellularLocation>
</comment>
<dbReference type="InterPro" id="IPR007341">
    <property type="entry name" value="Transgly_assoc"/>
</dbReference>
<dbReference type="PANTHER" id="PTHR33884">
    <property type="entry name" value="UPF0410 PROTEIN YMGE"/>
    <property type="match status" value="1"/>
</dbReference>
<evidence type="ECO:0000256" key="1">
    <source>
        <dbReference type="ARBA" id="ARBA00004651"/>
    </source>
</evidence>
<name>A0A8J7L039_9CYAN</name>
<protein>
    <submittedName>
        <fullName evidence="8">GlsB/YeaQ/YmgE family stress response membrane protein</fullName>
    </submittedName>
</protein>
<dbReference type="EMBL" id="JAECZB010000007">
    <property type="protein sequence ID" value="MBH8551831.1"/>
    <property type="molecule type" value="Genomic_DNA"/>
</dbReference>
<proteinExistence type="inferred from homology"/>